<dbReference type="PANTHER" id="PTHR40455">
    <property type="entry name" value="ANTITOXIN HIGA"/>
    <property type="match status" value="1"/>
</dbReference>
<dbReference type="RefSeq" id="WP_284186485.1">
    <property type="nucleotide sequence ID" value="NZ_BSPX01000002.1"/>
</dbReference>
<dbReference type="EMBL" id="BSPX01000002">
    <property type="protein sequence ID" value="GLT20921.1"/>
    <property type="molecule type" value="Genomic_DNA"/>
</dbReference>
<sequence>MYLKPIRTEVEHAKALAEIERLWDAPEESVEADHLEVLTMLVEAYEKVHFPIEAPDPIAYLEYIMDVRELTRKDLEPYIGPRGRVADIMNRTRPLSVAMIRRLCSGLGLPADVLIQPYALREVVAA</sequence>
<keyword evidence="2" id="KW-1185">Reference proteome</keyword>
<dbReference type="PANTHER" id="PTHR40455:SF1">
    <property type="entry name" value="ANTITOXIN HIGA"/>
    <property type="match status" value="1"/>
</dbReference>
<dbReference type="Proteomes" id="UP001157167">
    <property type="component" value="Unassembled WGS sequence"/>
</dbReference>
<evidence type="ECO:0000313" key="1">
    <source>
        <dbReference type="EMBL" id="GLT20921.1"/>
    </source>
</evidence>
<comment type="caution">
    <text evidence="1">The sequence shown here is derived from an EMBL/GenBank/DDBJ whole genome shotgun (WGS) entry which is preliminary data.</text>
</comment>
<dbReference type="InterPro" id="IPR039060">
    <property type="entry name" value="Antitox_HigA"/>
</dbReference>
<reference evidence="2" key="1">
    <citation type="journal article" date="2019" name="Int. J. Syst. Evol. Microbiol.">
        <title>The Global Catalogue of Microorganisms (GCM) 10K type strain sequencing project: providing services to taxonomists for standard genome sequencing and annotation.</title>
        <authorList>
            <consortium name="The Broad Institute Genomics Platform"/>
            <consortium name="The Broad Institute Genome Sequencing Center for Infectious Disease"/>
            <person name="Wu L."/>
            <person name="Ma J."/>
        </authorList>
    </citation>
    <scope>NUCLEOTIDE SEQUENCE [LARGE SCALE GENOMIC DNA]</scope>
    <source>
        <strain evidence="2">NBRC 102407</strain>
    </source>
</reference>
<evidence type="ECO:0000313" key="2">
    <source>
        <dbReference type="Proteomes" id="UP001157167"/>
    </source>
</evidence>
<proteinExistence type="predicted"/>
<gene>
    <name evidence="1" type="ORF">GCM10007933_03730</name>
</gene>
<accession>A0ABQ6F7M4</accession>
<organism evidence="1 2">
    <name type="scientific">Zoogloea oryzae</name>
    <dbReference type="NCBI Taxonomy" id="310767"/>
    <lineage>
        <taxon>Bacteria</taxon>
        <taxon>Pseudomonadati</taxon>
        <taxon>Pseudomonadota</taxon>
        <taxon>Betaproteobacteria</taxon>
        <taxon>Rhodocyclales</taxon>
        <taxon>Zoogloeaceae</taxon>
        <taxon>Zoogloea</taxon>
    </lineage>
</organism>
<name>A0ABQ6F7M4_9RHOO</name>
<protein>
    <submittedName>
        <fullName evidence="1">Transcriptional regulator</fullName>
    </submittedName>
</protein>